<sequence length="334" mass="35987">MFFVVALPPSHADCAHPLLRYARHLSSWPTSTTASYVFPAALFFSSWSALVAFLCTHHPSLASVLRRASFSSSLVSTFLSPIALLLTLRTNRALERLLEARKAWGLMTSSCRGAAGMLCAYGADVDAASALLATRYLVLFGWALKARLRGQDDGDLVRCALPPSEADWLLGRPEGTNRPSAMVARIRSLVACMATPKSSAARPTEVALCATAHRVLEERLQDLDSVTGICNRILTSPIPPTYTRHTSRVLCLYLFLLPLALTGLGVSSTATVILTSLTSYVLIGIDEIGVEVEHVFPLLPMHGLAAAVQRSVVEQVALVGDMPLPSHPCSRVPK</sequence>
<keyword evidence="2" id="KW-0813">Transport</keyword>
<evidence type="ECO:0000313" key="9">
    <source>
        <dbReference type="EMBL" id="CAE2252893.1"/>
    </source>
</evidence>
<evidence type="ECO:0000256" key="8">
    <source>
        <dbReference type="SAM" id="Phobius"/>
    </source>
</evidence>
<gene>
    <name evidence="9" type="ORF">OAUR00152_LOCUS22282</name>
</gene>
<evidence type="ECO:0000256" key="5">
    <source>
        <dbReference type="ARBA" id="ARBA00022989"/>
    </source>
</evidence>
<dbReference type="GO" id="GO:0005886">
    <property type="term" value="C:plasma membrane"/>
    <property type="evidence" value="ECO:0007669"/>
    <property type="project" value="UniProtKB-SubCell"/>
</dbReference>
<evidence type="ECO:0000256" key="6">
    <source>
        <dbReference type="ARBA" id="ARBA00023065"/>
    </source>
</evidence>
<dbReference type="AlphaFoldDB" id="A0A7S4J646"/>
<accession>A0A7S4J646</accession>
<evidence type="ECO:0008006" key="10">
    <source>
        <dbReference type="Google" id="ProtNLM"/>
    </source>
</evidence>
<dbReference type="InterPro" id="IPR044669">
    <property type="entry name" value="YneE/VCCN1/2-like"/>
</dbReference>
<evidence type="ECO:0000256" key="7">
    <source>
        <dbReference type="ARBA" id="ARBA00023136"/>
    </source>
</evidence>
<feature type="transmembrane region" description="Helical" evidence="8">
    <location>
        <begin position="127"/>
        <end position="144"/>
    </location>
</feature>
<dbReference type="PANTHER" id="PTHR33281">
    <property type="entry name" value="UPF0187 PROTEIN YNEE"/>
    <property type="match status" value="1"/>
</dbReference>
<evidence type="ECO:0000256" key="4">
    <source>
        <dbReference type="ARBA" id="ARBA00022692"/>
    </source>
</evidence>
<keyword evidence="5 8" id="KW-1133">Transmembrane helix</keyword>
<comment type="subcellular location">
    <subcellularLocation>
        <location evidence="1">Cell membrane</location>
        <topology evidence="1">Multi-pass membrane protein</topology>
    </subcellularLocation>
</comment>
<feature type="transmembrane region" description="Helical" evidence="8">
    <location>
        <begin position="36"/>
        <end position="56"/>
    </location>
</feature>
<dbReference type="PANTHER" id="PTHR33281:SF19">
    <property type="entry name" value="VOLTAGE-DEPENDENT ANION CHANNEL-FORMING PROTEIN YNEE"/>
    <property type="match status" value="1"/>
</dbReference>
<dbReference type="GO" id="GO:0005254">
    <property type="term" value="F:chloride channel activity"/>
    <property type="evidence" value="ECO:0007669"/>
    <property type="project" value="InterPro"/>
</dbReference>
<dbReference type="EMBL" id="HBKQ01032625">
    <property type="protein sequence ID" value="CAE2252893.1"/>
    <property type="molecule type" value="Transcribed_RNA"/>
</dbReference>
<keyword evidence="4 8" id="KW-0812">Transmembrane</keyword>
<keyword evidence="7 8" id="KW-0472">Membrane</keyword>
<evidence type="ECO:0000256" key="3">
    <source>
        <dbReference type="ARBA" id="ARBA00022475"/>
    </source>
</evidence>
<organism evidence="9">
    <name type="scientific">Odontella aurita</name>
    <dbReference type="NCBI Taxonomy" id="265563"/>
    <lineage>
        <taxon>Eukaryota</taxon>
        <taxon>Sar</taxon>
        <taxon>Stramenopiles</taxon>
        <taxon>Ochrophyta</taxon>
        <taxon>Bacillariophyta</taxon>
        <taxon>Mediophyceae</taxon>
        <taxon>Biddulphiophycidae</taxon>
        <taxon>Eupodiscales</taxon>
        <taxon>Odontellaceae</taxon>
        <taxon>Odontella</taxon>
    </lineage>
</organism>
<keyword evidence="3" id="KW-1003">Cell membrane</keyword>
<reference evidence="9" key="1">
    <citation type="submission" date="2021-01" db="EMBL/GenBank/DDBJ databases">
        <authorList>
            <person name="Corre E."/>
            <person name="Pelletier E."/>
            <person name="Niang G."/>
            <person name="Scheremetjew M."/>
            <person name="Finn R."/>
            <person name="Kale V."/>
            <person name="Holt S."/>
            <person name="Cochrane G."/>
            <person name="Meng A."/>
            <person name="Brown T."/>
            <person name="Cohen L."/>
        </authorList>
    </citation>
    <scope>NUCLEOTIDE SEQUENCE</scope>
    <source>
        <strain evidence="9">Isolate 1302-5</strain>
    </source>
</reference>
<keyword evidence="6" id="KW-0406">Ion transport</keyword>
<name>A0A7S4J646_9STRA</name>
<feature type="transmembrane region" description="Helical" evidence="8">
    <location>
        <begin position="250"/>
        <end position="274"/>
    </location>
</feature>
<protein>
    <recommendedName>
        <fullName evidence="10">Bestrophin homolog</fullName>
    </recommendedName>
</protein>
<dbReference type="Pfam" id="PF25539">
    <property type="entry name" value="Bestrophin_2"/>
    <property type="match status" value="1"/>
</dbReference>
<proteinExistence type="predicted"/>
<feature type="transmembrane region" description="Helical" evidence="8">
    <location>
        <begin position="68"/>
        <end position="88"/>
    </location>
</feature>
<evidence type="ECO:0000256" key="2">
    <source>
        <dbReference type="ARBA" id="ARBA00022448"/>
    </source>
</evidence>
<evidence type="ECO:0000256" key="1">
    <source>
        <dbReference type="ARBA" id="ARBA00004651"/>
    </source>
</evidence>